<gene>
    <name evidence="1" type="ORF">LEP1GSC186_1575</name>
</gene>
<evidence type="ECO:0000313" key="2">
    <source>
        <dbReference type="Proteomes" id="UP000012153"/>
    </source>
</evidence>
<organism evidence="1 2">
    <name type="scientific">Leptospira noguchii serovar Autumnalis str. ZUN142</name>
    <dbReference type="NCBI Taxonomy" id="1085540"/>
    <lineage>
        <taxon>Bacteria</taxon>
        <taxon>Pseudomonadati</taxon>
        <taxon>Spirochaetota</taxon>
        <taxon>Spirochaetia</taxon>
        <taxon>Leptospirales</taxon>
        <taxon>Leptospiraceae</taxon>
        <taxon>Leptospira</taxon>
    </lineage>
</organism>
<name>M6UZU6_9LEPT</name>
<dbReference type="Proteomes" id="UP000012153">
    <property type="component" value="Unassembled WGS sequence"/>
</dbReference>
<evidence type="ECO:0000313" key="1">
    <source>
        <dbReference type="EMBL" id="EMO42833.1"/>
    </source>
</evidence>
<dbReference type="AlphaFoldDB" id="M6UZU6"/>
<dbReference type="NCBIfam" id="NF038097">
    <property type="entry name" value="KCGN_DNA_rpt"/>
    <property type="match status" value="1"/>
</dbReference>
<protein>
    <submittedName>
        <fullName evidence="1">Uncharacterized protein</fullName>
    </submittedName>
</protein>
<sequence length="44" mass="4989">MGTLTNRGFSSKTLRCGNYYKIPKESLSNSIFAQNHCFTAIFKI</sequence>
<comment type="caution">
    <text evidence="1">The sequence shown here is derived from an EMBL/GenBank/DDBJ whole genome shotgun (WGS) entry which is preliminary data.</text>
</comment>
<proteinExistence type="predicted"/>
<reference evidence="1 2" key="1">
    <citation type="submission" date="2013-01" db="EMBL/GenBank/DDBJ databases">
        <authorList>
            <person name="Harkins D.M."/>
            <person name="Durkin A.S."/>
            <person name="Brinkac L.M."/>
            <person name="Haft D.H."/>
            <person name="Selengut J.D."/>
            <person name="Sanka R."/>
            <person name="DePew J."/>
            <person name="Purushe J."/>
            <person name="Matthias M.A."/>
            <person name="Vinetz J.M."/>
            <person name="Sutton G.G."/>
            <person name="Nierman W.C."/>
            <person name="Fouts D.E."/>
        </authorList>
    </citation>
    <scope>NUCLEOTIDE SEQUENCE [LARGE SCALE GENOMIC DNA]</scope>
    <source>
        <strain evidence="1 2">ZUN142</strain>
    </source>
</reference>
<dbReference type="EMBL" id="AHOP02000006">
    <property type="protein sequence ID" value="EMO42833.1"/>
    <property type="molecule type" value="Genomic_DNA"/>
</dbReference>
<accession>M6UZU6</accession>